<evidence type="ECO:0000256" key="3">
    <source>
        <dbReference type="ARBA" id="ARBA00022679"/>
    </source>
</evidence>
<accession>A0ABD0KKN8</accession>
<feature type="chain" id="PRO_5044771501" description="Galactose-3-O-sulfotransferase 2-like" evidence="11">
    <location>
        <begin position="23"/>
        <end position="437"/>
    </location>
</feature>
<evidence type="ECO:0000256" key="5">
    <source>
        <dbReference type="ARBA" id="ARBA00022968"/>
    </source>
</evidence>
<dbReference type="GO" id="GO:0008146">
    <property type="term" value="F:sulfotransferase activity"/>
    <property type="evidence" value="ECO:0007669"/>
    <property type="project" value="UniProtKB-ARBA"/>
</dbReference>
<keyword evidence="6" id="KW-1133">Transmembrane helix</keyword>
<evidence type="ECO:0000256" key="9">
    <source>
        <dbReference type="ARBA" id="ARBA00023180"/>
    </source>
</evidence>
<dbReference type="InterPro" id="IPR027417">
    <property type="entry name" value="P-loop_NTPase"/>
</dbReference>
<keyword evidence="13" id="KW-1185">Reference proteome</keyword>
<gene>
    <name evidence="12" type="ORF">BaRGS_00021078</name>
</gene>
<keyword evidence="5" id="KW-0735">Signal-anchor</keyword>
<evidence type="ECO:0000256" key="8">
    <source>
        <dbReference type="ARBA" id="ARBA00023136"/>
    </source>
</evidence>
<keyword evidence="3" id="KW-0808">Transferase</keyword>
<evidence type="ECO:0000313" key="12">
    <source>
        <dbReference type="EMBL" id="KAK7487659.1"/>
    </source>
</evidence>
<dbReference type="Pfam" id="PF06990">
    <property type="entry name" value="Gal-3-0_sulfotr"/>
    <property type="match status" value="1"/>
</dbReference>
<comment type="caution">
    <text evidence="12">The sequence shown here is derived from an EMBL/GenBank/DDBJ whole genome shotgun (WGS) entry which is preliminary data.</text>
</comment>
<evidence type="ECO:0000256" key="1">
    <source>
        <dbReference type="ARBA" id="ARBA00004323"/>
    </source>
</evidence>
<evidence type="ECO:0000256" key="4">
    <source>
        <dbReference type="ARBA" id="ARBA00022692"/>
    </source>
</evidence>
<comment type="subcellular location">
    <subcellularLocation>
        <location evidence="1">Golgi apparatus membrane</location>
        <topology evidence="1">Single-pass type II membrane protein</topology>
    </subcellularLocation>
</comment>
<feature type="compositionally biased region" description="Polar residues" evidence="10">
    <location>
        <begin position="50"/>
        <end position="69"/>
    </location>
</feature>
<proteinExistence type="inferred from homology"/>
<evidence type="ECO:0000313" key="13">
    <source>
        <dbReference type="Proteomes" id="UP001519460"/>
    </source>
</evidence>
<dbReference type="PANTHER" id="PTHR14647">
    <property type="entry name" value="GALACTOSE-3-O-SULFOTRANSFERASE"/>
    <property type="match status" value="1"/>
</dbReference>
<protein>
    <recommendedName>
        <fullName evidence="14">Galactose-3-O-sulfotransferase 2-like</fullName>
    </recommendedName>
</protein>
<evidence type="ECO:0000256" key="6">
    <source>
        <dbReference type="ARBA" id="ARBA00022989"/>
    </source>
</evidence>
<evidence type="ECO:0008006" key="14">
    <source>
        <dbReference type="Google" id="ProtNLM"/>
    </source>
</evidence>
<feature type="region of interest" description="Disordered" evidence="10">
    <location>
        <begin position="46"/>
        <end position="108"/>
    </location>
</feature>
<organism evidence="12 13">
    <name type="scientific">Batillaria attramentaria</name>
    <dbReference type="NCBI Taxonomy" id="370345"/>
    <lineage>
        <taxon>Eukaryota</taxon>
        <taxon>Metazoa</taxon>
        <taxon>Spiralia</taxon>
        <taxon>Lophotrochozoa</taxon>
        <taxon>Mollusca</taxon>
        <taxon>Gastropoda</taxon>
        <taxon>Caenogastropoda</taxon>
        <taxon>Sorbeoconcha</taxon>
        <taxon>Cerithioidea</taxon>
        <taxon>Batillariidae</taxon>
        <taxon>Batillaria</taxon>
    </lineage>
</organism>
<dbReference type="InterPro" id="IPR009729">
    <property type="entry name" value="Gal-3-0_sulfotransfrase"/>
</dbReference>
<keyword evidence="7" id="KW-0333">Golgi apparatus</keyword>
<name>A0ABD0KKN8_9CAEN</name>
<feature type="compositionally biased region" description="Polar residues" evidence="10">
    <location>
        <begin position="77"/>
        <end position="108"/>
    </location>
</feature>
<keyword evidence="8" id="KW-0472">Membrane</keyword>
<evidence type="ECO:0000256" key="7">
    <source>
        <dbReference type="ARBA" id="ARBA00023034"/>
    </source>
</evidence>
<reference evidence="12 13" key="1">
    <citation type="journal article" date="2023" name="Sci. Data">
        <title>Genome assembly of the Korean intertidal mud-creeper Batillaria attramentaria.</title>
        <authorList>
            <person name="Patra A.K."/>
            <person name="Ho P.T."/>
            <person name="Jun S."/>
            <person name="Lee S.J."/>
            <person name="Kim Y."/>
            <person name="Won Y.J."/>
        </authorList>
    </citation>
    <scope>NUCLEOTIDE SEQUENCE [LARGE SCALE GENOMIC DNA]</scope>
    <source>
        <strain evidence="12">Wonlab-2016</strain>
    </source>
</reference>
<evidence type="ECO:0000256" key="11">
    <source>
        <dbReference type="SAM" id="SignalP"/>
    </source>
</evidence>
<evidence type="ECO:0000256" key="10">
    <source>
        <dbReference type="SAM" id="MobiDB-lite"/>
    </source>
</evidence>
<feature type="signal peptide" evidence="11">
    <location>
        <begin position="1"/>
        <end position="22"/>
    </location>
</feature>
<dbReference type="Proteomes" id="UP001519460">
    <property type="component" value="Unassembled WGS sequence"/>
</dbReference>
<keyword evidence="9" id="KW-0325">Glycoprotein</keyword>
<dbReference type="GO" id="GO:0000139">
    <property type="term" value="C:Golgi membrane"/>
    <property type="evidence" value="ECO:0007669"/>
    <property type="project" value="UniProtKB-SubCell"/>
</dbReference>
<dbReference type="PANTHER" id="PTHR14647:SF87">
    <property type="entry name" value="PUTATIVE-RELATED"/>
    <property type="match status" value="1"/>
</dbReference>
<sequence length="437" mass="49868">MKRSLFALLTVVLVGGLITGLGSNLSGTLNTANTESQSSILEICQDPRYTPSNTSGTLNTRNVEDQSSFPEIRQDPRNTPSSTSGTLNTTDAESQNTSGTLNTTDAESQSSVSEIHHVFFLKVHKAASSTVQNIMFRFALSHGLTVMLPHKGHILSEKRVNWLPKAMYPPSGERYFDILCNHVIFNEKSVRVRLHADTVFIGIVRHPFDQFVSSFNYYRNVLHFHILMNISGDDPVSTYLSNPKIWEPKEPRLSRTHNRMSIDFGMEPVRMKSAIYVNRYLDYLDRKFHLVLVSERFDESMILMKRHLGWKLKDVLYMKQNVHGSKPQGYTDTQRAAHKLFNMADYALYEHFSGLFDKRVAAQGAAFGEEVKTYVSVRNSVEKFCLANDTTMESLRVAASLWSEEFWVSKTDCSFMKLEEVPFVMTLRSRLYQNEIN</sequence>
<dbReference type="AlphaFoldDB" id="A0ABD0KKN8"/>
<evidence type="ECO:0000256" key="2">
    <source>
        <dbReference type="ARBA" id="ARBA00008124"/>
    </source>
</evidence>
<keyword evidence="11" id="KW-0732">Signal</keyword>
<dbReference type="Gene3D" id="3.40.50.300">
    <property type="entry name" value="P-loop containing nucleotide triphosphate hydrolases"/>
    <property type="match status" value="1"/>
</dbReference>
<dbReference type="SUPFAM" id="SSF52540">
    <property type="entry name" value="P-loop containing nucleoside triphosphate hydrolases"/>
    <property type="match status" value="1"/>
</dbReference>
<dbReference type="EMBL" id="JACVVK020000161">
    <property type="protein sequence ID" value="KAK7487659.1"/>
    <property type="molecule type" value="Genomic_DNA"/>
</dbReference>
<comment type="similarity">
    <text evidence="2">Belongs to the galactose-3-O-sulfotransferase family.</text>
</comment>
<keyword evidence="4" id="KW-0812">Transmembrane</keyword>